<dbReference type="EMBL" id="JACCJZ010000020">
    <property type="protein sequence ID" value="NYZ63597.1"/>
    <property type="molecule type" value="Genomic_DNA"/>
</dbReference>
<dbReference type="InterPro" id="IPR021125">
    <property type="entry name" value="DUF2127"/>
</dbReference>
<keyword evidence="1" id="KW-1133">Transmembrane helix</keyword>
<evidence type="ECO:0000313" key="3">
    <source>
        <dbReference type="Proteomes" id="UP000589896"/>
    </source>
</evidence>
<keyword evidence="1" id="KW-0812">Transmembrane</keyword>
<evidence type="ECO:0000313" key="2">
    <source>
        <dbReference type="EMBL" id="NYZ63597.1"/>
    </source>
</evidence>
<organism evidence="2 3">
    <name type="scientific">Luteimonas deserti</name>
    <dbReference type="NCBI Taxonomy" id="2752306"/>
    <lineage>
        <taxon>Bacteria</taxon>
        <taxon>Pseudomonadati</taxon>
        <taxon>Pseudomonadota</taxon>
        <taxon>Gammaproteobacteria</taxon>
        <taxon>Lysobacterales</taxon>
        <taxon>Lysobacteraceae</taxon>
        <taxon>Luteimonas</taxon>
    </lineage>
</organism>
<dbReference type="Pfam" id="PF09900">
    <property type="entry name" value="DUF2127"/>
    <property type="match status" value="1"/>
</dbReference>
<sequence>MAHAAAAPEPPSGLRAIALFEAAKGILAAMAAAALAAVGPDTLQHTLQRLLAAMGVATERGSTSLLDRITPQTLHIAIGVVLLYAAMRLLEGWGLWRHRAWASWLGCLGAAAYLPFEIYALWHDPDWLTWGVFLLNLVIVLVLARDLQRRRRNF</sequence>
<dbReference type="RefSeq" id="WP_180545821.1">
    <property type="nucleotide sequence ID" value="NZ_JACCJZ010000020.1"/>
</dbReference>
<reference evidence="2 3" key="1">
    <citation type="submission" date="2020-07" db="EMBL/GenBank/DDBJ databases">
        <title>isolation of Luteimonas sp. SJ-16.</title>
        <authorList>
            <person name="Huang X.-X."/>
            <person name="Xu L."/>
            <person name="Sun J.-Q."/>
        </authorList>
    </citation>
    <scope>NUCLEOTIDE SEQUENCE [LARGE SCALE GENOMIC DNA]</scope>
    <source>
        <strain evidence="2 3">SJ-16</strain>
    </source>
</reference>
<feature type="transmembrane region" description="Helical" evidence="1">
    <location>
        <begin position="127"/>
        <end position="144"/>
    </location>
</feature>
<feature type="transmembrane region" description="Helical" evidence="1">
    <location>
        <begin position="72"/>
        <end position="90"/>
    </location>
</feature>
<protein>
    <submittedName>
        <fullName evidence="2">DUF2127 domain-containing protein</fullName>
    </submittedName>
</protein>
<feature type="transmembrane region" description="Helical" evidence="1">
    <location>
        <begin position="102"/>
        <end position="121"/>
    </location>
</feature>
<comment type="caution">
    <text evidence="2">The sequence shown here is derived from an EMBL/GenBank/DDBJ whole genome shotgun (WGS) entry which is preliminary data.</text>
</comment>
<keyword evidence="1" id="KW-0472">Membrane</keyword>
<name>A0A7Z0QRN5_9GAMM</name>
<gene>
    <name evidence="2" type="ORF">H0E82_12645</name>
</gene>
<dbReference type="Proteomes" id="UP000589896">
    <property type="component" value="Unassembled WGS sequence"/>
</dbReference>
<evidence type="ECO:0000256" key="1">
    <source>
        <dbReference type="SAM" id="Phobius"/>
    </source>
</evidence>
<accession>A0A7Z0QRN5</accession>
<dbReference type="AlphaFoldDB" id="A0A7Z0QRN5"/>
<keyword evidence="3" id="KW-1185">Reference proteome</keyword>
<proteinExistence type="predicted"/>